<feature type="compositionally biased region" description="Polar residues" evidence="1">
    <location>
        <begin position="325"/>
        <end position="339"/>
    </location>
</feature>
<keyword evidence="4" id="KW-1185">Reference proteome</keyword>
<feature type="region of interest" description="Disordered" evidence="1">
    <location>
        <begin position="227"/>
        <end position="255"/>
    </location>
</feature>
<evidence type="ECO:0000259" key="2">
    <source>
        <dbReference type="PROSITE" id="PS51222"/>
    </source>
</evidence>
<proteinExistence type="predicted"/>
<organism evidence="3 4">
    <name type="scientific">Vicia faba</name>
    <name type="common">Broad bean</name>
    <name type="synonym">Faba vulgaris</name>
    <dbReference type="NCBI Taxonomy" id="3906"/>
    <lineage>
        <taxon>Eukaryota</taxon>
        <taxon>Viridiplantae</taxon>
        <taxon>Streptophyta</taxon>
        <taxon>Embryophyta</taxon>
        <taxon>Tracheophyta</taxon>
        <taxon>Spermatophyta</taxon>
        <taxon>Magnoliopsida</taxon>
        <taxon>eudicotyledons</taxon>
        <taxon>Gunneridae</taxon>
        <taxon>Pentapetalae</taxon>
        <taxon>rosids</taxon>
        <taxon>fabids</taxon>
        <taxon>Fabales</taxon>
        <taxon>Fabaceae</taxon>
        <taxon>Papilionoideae</taxon>
        <taxon>50 kb inversion clade</taxon>
        <taxon>NPAAA clade</taxon>
        <taxon>Hologalegina</taxon>
        <taxon>IRL clade</taxon>
        <taxon>Fabeae</taxon>
        <taxon>Vicia</taxon>
    </lineage>
</organism>
<sequence>MKMDLGDFGKKKVSGFFPEDGAIFMSNKSTLKECFQRSLFGLPDSFSSFVNNVKAGMILFLFEFEARKLYGVFKAISDGGMNIVPHAYASSGKRYPSQVKFARILCCDPLFEDEFCDVICDNYFTTYKFNFGLSKYQVESLMRLFNSRKHEVPHSLHQKRKKKRKWDFQIIENEPMKGRFTNTQKRKLVTNHGASVAAEQEVEKLSLSPKSYGKFESIQFNDDDAYDPENPGFNHSVGSGAHSAANIESHEPPFQKKKGNLHILEEETEDFIPLCSTDNSDLEDGEIDNFSESSEEKQTEIDMLVENEVSYIPVPRFLMSDKESNTLCDSSPTAVSNLQSKDETDTLPSKGLHSDKTKNRTSVFSRINFSSKGITSENQNDINGKDIAEYNCQYEYEKREEVTQQIEDGRMYKRASVFMRLTSVSDAVPQIHCMTGLNDRTRGCMKVIAQSRSCNC</sequence>
<dbReference type="InterPro" id="IPR013989">
    <property type="entry name" value="Dev_and_cell_death_domain"/>
</dbReference>
<comment type="caution">
    <text evidence="3">The sequence shown here is derived from an EMBL/GenBank/DDBJ whole genome shotgun (WGS) entry which is preliminary data.</text>
</comment>
<reference evidence="3 4" key="1">
    <citation type="submission" date="2023-01" db="EMBL/GenBank/DDBJ databases">
        <authorList>
            <person name="Kreplak J."/>
        </authorList>
    </citation>
    <scope>NUCLEOTIDE SEQUENCE [LARGE SCALE GENOMIC DNA]</scope>
</reference>
<dbReference type="SMART" id="SM00767">
    <property type="entry name" value="DCD"/>
    <property type="match status" value="1"/>
</dbReference>
<dbReference type="Proteomes" id="UP001157006">
    <property type="component" value="Unassembled WGS sequence"/>
</dbReference>
<feature type="region of interest" description="Disordered" evidence="1">
    <location>
        <begin position="323"/>
        <end position="357"/>
    </location>
</feature>
<evidence type="ECO:0000256" key="1">
    <source>
        <dbReference type="SAM" id="MobiDB-lite"/>
    </source>
</evidence>
<evidence type="ECO:0000313" key="4">
    <source>
        <dbReference type="Proteomes" id="UP001157006"/>
    </source>
</evidence>
<dbReference type="AlphaFoldDB" id="A0AAV0YF38"/>
<feature type="domain" description="DCD" evidence="2">
    <location>
        <begin position="17"/>
        <end position="147"/>
    </location>
</feature>
<gene>
    <name evidence="3" type="ORF">VFH_U083560</name>
</gene>
<dbReference type="PROSITE" id="PS51222">
    <property type="entry name" value="DCD"/>
    <property type="match status" value="1"/>
</dbReference>
<dbReference type="Pfam" id="PF10539">
    <property type="entry name" value="Dev_Cell_Death"/>
    <property type="match status" value="1"/>
</dbReference>
<dbReference type="PANTHER" id="PTHR46444">
    <property type="entry name" value="DCD (DEVELOPMENT AND CELL DEATH) DOMAIN PROTEIN-RELATED"/>
    <property type="match status" value="1"/>
</dbReference>
<evidence type="ECO:0000313" key="3">
    <source>
        <dbReference type="EMBL" id="CAI8584615.1"/>
    </source>
</evidence>
<accession>A0AAV0YF38</accession>
<dbReference type="EMBL" id="CATIWC010002021">
    <property type="protein sequence ID" value="CAI8584615.1"/>
    <property type="molecule type" value="Genomic_DNA"/>
</dbReference>
<protein>
    <recommendedName>
        <fullName evidence="2">DCD domain-containing protein</fullName>
    </recommendedName>
</protein>
<dbReference type="PANTHER" id="PTHR46444:SF9">
    <property type="entry name" value="DCD (DEVELOPMENT AND CELL DEATH) DOMAIN PROTEIN"/>
    <property type="match status" value="1"/>
</dbReference>
<name>A0AAV0YF38_VICFA</name>